<dbReference type="CDD" id="cd00067">
    <property type="entry name" value="GAL4"/>
    <property type="match status" value="1"/>
</dbReference>
<organism evidence="5 6">
    <name type="scientific">Xylaria bambusicola</name>
    <dbReference type="NCBI Taxonomy" id="326684"/>
    <lineage>
        <taxon>Eukaryota</taxon>
        <taxon>Fungi</taxon>
        <taxon>Dikarya</taxon>
        <taxon>Ascomycota</taxon>
        <taxon>Pezizomycotina</taxon>
        <taxon>Sordariomycetes</taxon>
        <taxon>Xylariomycetidae</taxon>
        <taxon>Xylariales</taxon>
        <taxon>Xylariaceae</taxon>
        <taxon>Xylaria</taxon>
    </lineage>
</organism>
<evidence type="ECO:0000256" key="3">
    <source>
        <dbReference type="ARBA" id="ARBA00023242"/>
    </source>
</evidence>
<dbReference type="GO" id="GO:0008270">
    <property type="term" value="F:zinc ion binding"/>
    <property type="evidence" value="ECO:0007669"/>
    <property type="project" value="InterPro"/>
</dbReference>
<dbReference type="PANTHER" id="PTHR31001:SF85">
    <property type="entry name" value="ZN(II)2CYS6 TRANSCRIPTION FACTOR (EUROFUNG)"/>
    <property type="match status" value="1"/>
</dbReference>
<dbReference type="Pfam" id="PF04082">
    <property type="entry name" value="Fungal_trans"/>
    <property type="match status" value="1"/>
</dbReference>
<dbReference type="GO" id="GO:0003677">
    <property type="term" value="F:DNA binding"/>
    <property type="evidence" value="ECO:0007669"/>
    <property type="project" value="InterPro"/>
</dbReference>
<dbReference type="InterPro" id="IPR050613">
    <property type="entry name" value="Sec_Metabolite_Reg"/>
</dbReference>
<protein>
    <recommendedName>
        <fullName evidence="4">Zn(2)-C6 fungal-type domain-containing protein</fullName>
    </recommendedName>
</protein>
<accession>A0AAN7Z8I8</accession>
<keyword evidence="3" id="KW-0539">Nucleus</keyword>
<dbReference type="Pfam" id="PF00172">
    <property type="entry name" value="Zn_clus"/>
    <property type="match status" value="1"/>
</dbReference>
<reference evidence="5 6" key="1">
    <citation type="submission" date="2023-10" db="EMBL/GenBank/DDBJ databases">
        <title>Draft genome sequence of Xylaria bambusicola isolate GMP-LS, the root and basal stem rot pathogen of sugarcane in Indonesia.</title>
        <authorList>
            <person name="Selvaraj P."/>
            <person name="Muralishankar V."/>
            <person name="Muruganantham S."/>
            <person name="Sp S."/>
            <person name="Haryani S."/>
            <person name="Lau K.J.X."/>
            <person name="Naqvi N.I."/>
        </authorList>
    </citation>
    <scope>NUCLEOTIDE SEQUENCE [LARGE SCALE GENOMIC DNA]</scope>
    <source>
        <strain evidence="5">GMP-LS</strain>
    </source>
</reference>
<comment type="subcellular location">
    <subcellularLocation>
        <location evidence="1">Nucleus</location>
    </subcellularLocation>
</comment>
<evidence type="ECO:0000256" key="2">
    <source>
        <dbReference type="ARBA" id="ARBA00022723"/>
    </source>
</evidence>
<evidence type="ECO:0000256" key="1">
    <source>
        <dbReference type="ARBA" id="ARBA00004123"/>
    </source>
</evidence>
<gene>
    <name evidence="5" type="ORF">RRF57_006038</name>
</gene>
<dbReference type="Proteomes" id="UP001305414">
    <property type="component" value="Unassembled WGS sequence"/>
</dbReference>
<dbReference type="SMART" id="SM00066">
    <property type="entry name" value="GAL4"/>
    <property type="match status" value="1"/>
</dbReference>
<dbReference type="InterPro" id="IPR036864">
    <property type="entry name" value="Zn2-C6_fun-type_DNA-bd_sf"/>
</dbReference>
<dbReference type="InterPro" id="IPR001138">
    <property type="entry name" value="Zn2Cys6_DnaBD"/>
</dbReference>
<evidence type="ECO:0000259" key="4">
    <source>
        <dbReference type="PROSITE" id="PS50048"/>
    </source>
</evidence>
<dbReference type="PANTHER" id="PTHR31001">
    <property type="entry name" value="UNCHARACTERIZED TRANSCRIPTIONAL REGULATORY PROTEIN"/>
    <property type="match status" value="1"/>
</dbReference>
<evidence type="ECO:0000313" key="5">
    <source>
        <dbReference type="EMBL" id="KAK5630323.1"/>
    </source>
</evidence>
<dbReference type="CDD" id="cd12148">
    <property type="entry name" value="fungal_TF_MHR"/>
    <property type="match status" value="1"/>
</dbReference>
<comment type="caution">
    <text evidence="5">The sequence shown here is derived from an EMBL/GenBank/DDBJ whole genome shotgun (WGS) entry which is preliminary data.</text>
</comment>
<dbReference type="SUPFAM" id="SSF57701">
    <property type="entry name" value="Zn2/Cys6 DNA-binding domain"/>
    <property type="match status" value="1"/>
</dbReference>
<dbReference type="InterPro" id="IPR007219">
    <property type="entry name" value="XnlR_reg_dom"/>
</dbReference>
<feature type="domain" description="Zn(2)-C6 fungal-type" evidence="4">
    <location>
        <begin position="22"/>
        <end position="49"/>
    </location>
</feature>
<dbReference type="EMBL" id="JAWHQM010000015">
    <property type="protein sequence ID" value="KAK5630323.1"/>
    <property type="molecule type" value="Genomic_DNA"/>
</dbReference>
<dbReference type="SMART" id="SM00906">
    <property type="entry name" value="Fungal_trans"/>
    <property type="match status" value="1"/>
</dbReference>
<dbReference type="GO" id="GO:0000981">
    <property type="term" value="F:DNA-binding transcription factor activity, RNA polymerase II-specific"/>
    <property type="evidence" value="ECO:0007669"/>
    <property type="project" value="InterPro"/>
</dbReference>
<dbReference type="GO" id="GO:0005634">
    <property type="term" value="C:nucleus"/>
    <property type="evidence" value="ECO:0007669"/>
    <property type="project" value="UniProtKB-SubCell"/>
</dbReference>
<keyword evidence="2" id="KW-0479">Metal-binding</keyword>
<dbReference type="GO" id="GO:0006351">
    <property type="term" value="P:DNA-templated transcription"/>
    <property type="evidence" value="ECO:0007669"/>
    <property type="project" value="InterPro"/>
</dbReference>
<name>A0AAN7Z8I8_9PEZI</name>
<dbReference type="Gene3D" id="4.10.240.10">
    <property type="entry name" value="Zn(2)-C6 fungal-type DNA-binding domain"/>
    <property type="match status" value="1"/>
</dbReference>
<sequence>MSATTAAAAAAPPHIKPTKILACVHCQYRKIKCDRQQPCSNCIKAKIACKPSTPAPPHKRRRPNQDLLERLARCEQLLKQYADGNVPAQVEPSFATAAASGSNSIASSQPVSPLVKVEKERMPKGKVVKEDGNDRFMDNYIRISFHDELAAMRNIIDDGDDESESSTAGLSPDNDADLFLGIDDTTIDLQELQPNLVNVFRLWQIFHDRVNPLTKIIHVPTVQSIVMNAADDIKQVPLSQQALLFSIYTMAIVSLSSQEVVQILSMTREEALTRFIRGTKLALTRANFMRNYNMTILQALALYMLSLNNRSTESHSNWIMGGTVMRIAHKMGYHRDGEQFNLSPFEAEMRRRIWWHIHVQDIKNAMLSGLSHSWVTTNWDTKMPLNINDSDLIPDSMEPLVARDGPTDMVFVLIIYHYQKFNSRTHPAFEAAFLSFRAGVGNNHPPGARGPIETYRALIDEIDAELAEFERKYVDPKLGGVQEAASIIRPMFIDKMKDIMTPMHEQPEWGLEIFDQIDSLFKAFVETHKRNVLIYKRMANSGFLWLIRGGFQLDALLLFTIKLYKRPTGKLTDDAWAAMESLHDIHPDLFDLSQKKIDRQAQLTLKAWAIRERALAQHGQQVETPGFIQRLRQLVSLSRAPSIASTSSESPASMAQQFLLQQTTPFPQMPLDLGDMNQFLGNNMDTPNISLDMWGNITMDNEADTQQQALPYGGFDFSKLDFSTMDFMR</sequence>
<evidence type="ECO:0000313" key="6">
    <source>
        <dbReference type="Proteomes" id="UP001305414"/>
    </source>
</evidence>
<dbReference type="AlphaFoldDB" id="A0AAN7Z8I8"/>
<keyword evidence="6" id="KW-1185">Reference proteome</keyword>
<dbReference type="PROSITE" id="PS50048">
    <property type="entry name" value="ZN2_CY6_FUNGAL_2"/>
    <property type="match status" value="1"/>
</dbReference>
<proteinExistence type="predicted"/>